<protein>
    <recommendedName>
        <fullName evidence="1">DUF6194 domain-containing protein</fullName>
    </recommendedName>
</protein>
<gene>
    <name evidence="2" type="ORF">GCM10008938_34530</name>
</gene>
<name>A0ABQ2D427_9DEIO</name>
<comment type="caution">
    <text evidence="2">The sequence shown here is derived from an EMBL/GenBank/DDBJ whole genome shotgun (WGS) entry which is preliminary data.</text>
</comment>
<evidence type="ECO:0000259" key="1">
    <source>
        <dbReference type="Pfam" id="PF19694"/>
    </source>
</evidence>
<proteinExistence type="predicted"/>
<evidence type="ECO:0000313" key="2">
    <source>
        <dbReference type="EMBL" id="GGJ45324.1"/>
    </source>
</evidence>
<sequence length="153" mass="17157">MDAQTLSKTLTDLLPGVEVLEADQTHFFCYHPDPAVPADYRMPFATLVTTDAHDQASDLSRPGIYRLNLGVRPQTYQAMFGQQPALPEGSGVVQTGHDFTKLDQIMPHPIYAAMSWICVLNPGPETFEHIKPLLTEAHGIAVRRYNHQHHKEK</sequence>
<accession>A0ABQ2D427</accession>
<feature type="domain" description="DUF6194" evidence="1">
    <location>
        <begin position="1"/>
        <end position="149"/>
    </location>
</feature>
<reference evidence="3" key="1">
    <citation type="journal article" date="2019" name="Int. J. Syst. Evol. Microbiol.">
        <title>The Global Catalogue of Microorganisms (GCM) 10K type strain sequencing project: providing services to taxonomists for standard genome sequencing and annotation.</title>
        <authorList>
            <consortium name="The Broad Institute Genomics Platform"/>
            <consortium name="The Broad Institute Genome Sequencing Center for Infectious Disease"/>
            <person name="Wu L."/>
            <person name="Ma J."/>
        </authorList>
    </citation>
    <scope>NUCLEOTIDE SEQUENCE [LARGE SCALE GENOMIC DNA]</scope>
    <source>
        <strain evidence="3">JCM 14370</strain>
    </source>
</reference>
<organism evidence="2 3">
    <name type="scientific">Deinococcus roseus</name>
    <dbReference type="NCBI Taxonomy" id="392414"/>
    <lineage>
        <taxon>Bacteria</taxon>
        <taxon>Thermotogati</taxon>
        <taxon>Deinococcota</taxon>
        <taxon>Deinococci</taxon>
        <taxon>Deinococcales</taxon>
        <taxon>Deinococcaceae</taxon>
        <taxon>Deinococcus</taxon>
    </lineage>
</organism>
<dbReference type="InterPro" id="IPR045676">
    <property type="entry name" value="DUF6194"/>
</dbReference>
<evidence type="ECO:0000313" key="3">
    <source>
        <dbReference type="Proteomes" id="UP000632222"/>
    </source>
</evidence>
<dbReference type="RefSeq" id="WP_189004658.1">
    <property type="nucleotide sequence ID" value="NZ_BMOD01000015.1"/>
</dbReference>
<dbReference type="EMBL" id="BMOD01000015">
    <property type="protein sequence ID" value="GGJ45324.1"/>
    <property type="molecule type" value="Genomic_DNA"/>
</dbReference>
<keyword evidence="3" id="KW-1185">Reference proteome</keyword>
<dbReference type="Pfam" id="PF19694">
    <property type="entry name" value="DUF6194"/>
    <property type="match status" value="1"/>
</dbReference>
<dbReference type="Proteomes" id="UP000632222">
    <property type="component" value="Unassembled WGS sequence"/>
</dbReference>